<reference evidence="1" key="3">
    <citation type="submission" date="2011-03" db="EMBL/GenBank/DDBJ databases">
        <title>Annotation of Magnaporthe poae ATCC 64411.</title>
        <authorList>
            <person name="Ma L.-J."/>
            <person name="Dead R."/>
            <person name="Young S.K."/>
            <person name="Zeng Q."/>
            <person name="Gargeya S."/>
            <person name="Fitzgerald M."/>
            <person name="Haas B."/>
            <person name="Abouelleil A."/>
            <person name="Alvarado L."/>
            <person name="Arachchi H.M."/>
            <person name="Berlin A."/>
            <person name="Brown A."/>
            <person name="Chapman S.B."/>
            <person name="Chen Z."/>
            <person name="Dunbar C."/>
            <person name="Freedman E."/>
            <person name="Gearin G."/>
            <person name="Gellesch M."/>
            <person name="Goldberg J."/>
            <person name="Griggs A."/>
            <person name="Gujja S."/>
            <person name="Heiman D."/>
            <person name="Howarth C."/>
            <person name="Larson L."/>
            <person name="Lui A."/>
            <person name="MacDonald P.J.P."/>
            <person name="Mehta T."/>
            <person name="Montmayeur A."/>
            <person name="Murphy C."/>
            <person name="Neiman D."/>
            <person name="Pearson M."/>
            <person name="Priest M."/>
            <person name="Roberts A."/>
            <person name="Saif S."/>
            <person name="Shea T."/>
            <person name="Shenoy N."/>
            <person name="Sisk P."/>
            <person name="Stolte C."/>
            <person name="Sykes S."/>
            <person name="Yandava C."/>
            <person name="Wortman J."/>
            <person name="Nusbaum C."/>
            <person name="Birren B."/>
        </authorList>
    </citation>
    <scope>NUCLEOTIDE SEQUENCE</scope>
    <source>
        <strain evidence="1">ATCC 64411</strain>
    </source>
</reference>
<reference evidence="2" key="5">
    <citation type="submission" date="2015-06" db="UniProtKB">
        <authorList>
            <consortium name="EnsemblFungi"/>
        </authorList>
    </citation>
    <scope>IDENTIFICATION</scope>
    <source>
        <strain evidence="2">ATCC 64411</strain>
    </source>
</reference>
<evidence type="ECO:0008006" key="4">
    <source>
        <dbReference type="Google" id="ProtNLM"/>
    </source>
</evidence>
<dbReference type="EnsemblFungi" id="MAPG_01816T0">
    <property type="protein sequence ID" value="MAPG_01816T0"/>
    <property type="gene ID" value="MAPG_01816"/>
</dbReference>
<sequence>MAATASLASLMATFKIIFSAATAIIEVYKVWDSWQKVPLKFQELLQQLVNVADKVASIREQRYARREGTSHSKRLNAMADERKARILVNEVNEKFKAKIEVAMRGKKMHLTEQLKSWFQSETHEDAMKKLLEREVVLNTTLNGFQ</sequence>
<dbReference type="AlphaFoldDB" id="A0A0C4DPP5"/>
<reference evidence="1" key="2">
    <citation type="submission" date="2010-05" db="EMBL/GenBank/DDBJ databases">
        <title>The Genome Sequence of Magnaporthe poae strain ATCC 64411.</title>
        <authorList>
            <consortium name="The Broad Institute Genome Sequencing Platform"/>
            <consortium name="Broad Institute Genome Sequencing Center for Infectious Disease"/>
            <person name="Ma L.-J."/>
            <person name="Dead R."/>
            <person name="Young S."/>
            <person name="Zeng Q."/>
            <person name="Koehrsen M."/>
            <person name="Alvarado L."/>
            <person name="Berlin A."/>
            <person name="Chapman S.B."/>
            <person name="Chen Z."/>
            <person name="Freedman E."/>
            <person name="Gellesch M."/>
            <person name="Goldberg J."/>
            <person name="Griggs A."/>
            <person name="Gujja S."/>
            <person name="Heilman E.R."/>
            <person name="Heiman D."/>
            <person name="Hepburn T."/>
            <person name="Howarth C."/>
            <person name="Jen D."/>
            <person name="Larson L."/>
            <person name="Mehta T."/>
            <person name="Neiman D."/>
            <person name="Pearson M."/>
            <person name="Roberts A."/>
            <person name="Saif S."/>
            <person name="Shea T."/>
            <person name="Shenoy N."/>
            <person name="Sisk P."/>
            <person name="Stolte C."/>
            <person name="Sykes S."/>
            <person name="Walk T."/>
            <person name="White J."/>
            <person name="Yandava C."/>
            <person name="Haas B."/>
            <person name="Nusbaum C."/>
            <person name="Birren B."/>
        </authorList>
    </citation>
    <scope>NUCLEOTIDE SEQUENCE</scope>
    <source>
        <strain evidence="1">ATCC 64411</strain>
    </source>
</reference>
<dbReference type="VEuPathDB" id="FungiDB:MAPG_01816"/>
<gene>
    <name evidence="1" type="ORF">MAPG_01816</name>
</gene>
<dbReference type="EMBL" id="GL876966">
    <property type="protein sequence ID" value="KLU82747.1"/>
    <property type="molecule type" value="Genomic_DNA"/>
</dbReference>
<evidence type="ECO:0000313" key="1">
    <source>
        <dbReference type="EMBL" id="KLU82747.1"/>
    </source>
</evidence>
<organism evidence="2 3">
    <name type="scientific">Magnaporthiopsis poae (strain ATCC 64411 / 73-15)</name>
    <name type="common">Kentucky bluegrass fungus</name>
    <name type="synonym">Magnaporthe poae</name>
    <dbReference type="NCBI Taxonomy" id="644358"/>
    <lineage>
        <taxon>Eukaryota</taxon>
        <taxon>Fungi</taxon>
        <taxon>Dikarya</taxon>
        <taxon>Ascomycota</taxon>
        <taxon>Pezizomycotina</taxon>
        <taxon>Sordariomycetes</taxon>
        <taxon>Sordariomycetidae</taxon>
        <taxon>Magnaporthales</taxon>
        <taxon>Magnaporthaceae</taxon>
        <taxon>Magnaporthiopsis</taxon>
    </lineage>
</organism>
<dbReference type="eggNOG" id="ENOG502RNAR">
    <property type="taxonomic scope" value="Eukaryota"/>
</dbReference>
<accession>A0A0C4DPP5</accession>
<name>A0A0C4DPP5_MAGP6</name>
<reference evidence="2" key="4">
    <citation type="journal article" date="2015" name="G3 (Bethesda)">
        <title>Genome sequences of three phytopathogenic species of the Magnaporthaceae family of fungi.</title>
        <authorList>
            <person name="Okagaki L.H."/>
            <person name="Nunes C.C."/>
            <person name="Sailsbery J."/>
            <person name="Clay B."/>
            <person name="Brown D."/>
            <person name="John T."/>
            <person name="Oh Y."/>
            <person name="Young N."/>
            <person name="Fitzgerald M."/>
            <person name="Haas B.J."/>
            <person name="Zeng Q."/>
            <person name="Young S."/>
            <person name="Adiconis X."/>
            <person name="Fan L."/>
            <person name="Levin J.Z."/>
            <person name="Mitchell T.K."/>
            <person name="Okubara P.A."/>
            <person name="Farman M.L."/>
            <person name="Kohn L.M."/>
            <person name="Birren B."/>
            <person name="Ma L.-J."/>
            <person name="Dean R.A."/>
        </authorList>
    </citation>
    <scope>NUCLEOTIDE SEQUENCE</scope>
    <source>
        <strain evidence="2">ATCC 64411 / 73-15</strain>
    </source>
</reference>
<protein>
    <recommendedName>
        <fullName evidence="4">NACHT-NTPase and P-loop NTPases N-terminal domain-containing protein</fullName>
    </recommendedName>
</protein>
<evidence type="ECO:0000313" key="2">
    <source>
        <dbReference type="EnsemblFungi" id="MAPG_01816T0"/>
    </source>
</evidence>
<dbReference type="EMBL" id="ADBL01000446">
    <property type="status" value="NOT_ANNOTATED_CDS"/>
    <property type="molecule type" value="Genomic_DNA"/>
</dbReference>
<evidence type="ECO:0000313" key="3">
    <source>
        <dbReference type="Proteomes" id="UP000011715"/>
    </source>
</evidence>
<proteinExistence type="predicted"/>
<reference evidence="3" key="1">
    <citation type="submission" date="2010-05" db="EMBL/GenBank/DDBJ databases">
        <title>The genome sequence of Magnaporthe poae strain ATCC 64411.</title>
        <authorList>
            <person name="Ma L.-J."/>
            <person name="Dead R."/>
            <person name="Young S."/>
            <person name="Zeng Q."/>
            <person name="Koehrsen M."/>
            <person name="Alvarado L."/>
            <person name="Berlin A."/>
            <person name="Chapman S.B."/>
            <person name="Chen Z."/>
            <person name="Freedman E."/>
            <person name="Gellesch M."/>
            <person name="Goldberg J."/>
            <person name="Griggs A."/>
            <person name="Gujja S."/>
            <person name="Heilman E.R."/>
            <person name="Heiman D."/>
            <person name="Hepburn T."/>
            <person name="Howarth C."/>
            <person name="Jen D."/>
            <person name="Larson L."/>
            <person name="Mehta T."/>
            <person name="Neiman D."/>
            <person name="Pearson M."/>
            <person name="Roberts A."/>
            <person name="Saif S."/>
            <person name="Shea T."/>
            <person name="Shenoy N."/>
            <person name="Sisk P."/>
            <person name="Stolte C."/>
            <person name="Sykes S."/>
            <person name="Walk T."/>
            <person name="White J."/>
            <person name="Yandava C."/>
            <person name="Haas B."/>
            <person name="Nusbaum C."/>
            <person name="Birren B."/>
        </authorList>
    </citation>
    <scope>NUCLEOTIDE SEQUENCE [LARGE SCALE GENOMIC DNA]</scope>
    <source>
        <strain evidence="3">ATCC 64411 / 73-15</strain>
    </source>
</reference>
<dbReference type="Proteomes" id="UP000011715">
    <property type="component" value="Unassembled WGS sequence"/>
</dbReference>
<keyword evidence="3" id="KW-1185">Reference proteome</keyword>